<dbReference type="Proteomes" id="UP001165366">
    <property type="component" value="Unassembled WGS sequence"/>
</dbReference>
<protein>
    <recommendedName>
        <fullName evidence="3">DNA-binding protein</fullName>
    </recommendedName>
</protein>
<name>A0ABS9KF92_9BACT</name>
<organism evidence="1 2">
    <name type="scientific">Rhodohalobacter sulfatireducens</name>
    <dbReference type="NCBI Taxonomy" id="2911366"/>
    <lineage>
        <taxon>Bacteria</taxon>
        <taxon>Pseudomonadati</taxon>
        <taxon>Balneolota</taxon>
        <taxon>Balneolia</taxon>
        <taxon>Balneolales</taxon>
        <taxon>Balneolaceae</taxon>
        <taxon>Rhodohalobacter</taxon>
    </lineage>
</organism>
<comment type="caution">
    <text evidence="1">The sequence shown here is derived from an EMBL/GenBank/DDBJ whole genome shotgun (WGS) entry which is preliminary data.</text>
</comment>
<accession>A0ABS9KF92</accession>
<proteinExistence type="predicted"/>
<gene>
    <name evidence="1" type="ORF">L6773_13190</name>
</gene>
<keyword evidence="2" id="KW-1185">Reference proteome</keyword>
<evidence type="ECO:0000313" key="1">
    <source>
        <dbReference type="EMBL" id="MCG2589528.1"/>
    </source>
</evidence>
<evidence type="ECO:0000313" key="2">
    <source>
        <dbReference type="Proteomes" id="UP001165366"/>
    </source>
</evidence>
<sequence length="85" mass="10226">MSEEKLTRIEKKLDLLLNSNKHRINEKKYITAREVEDLTGLNHRTILNRSNLDDQNPRYIPSIQFGGSRRKYFERKVIERIFHLS</sequence>
<dbReference type="EMBL" id="JAKLWS010000017">
    <property type="protein sequence ID" value="MCG2589528.1"/>
    <property type="molecule type" value="Genomic_DNA"/>
</dbReference>
<reference evidence="1" key="2">
    <citation type="submission" date="2024-05" db="EMBL/GenBank/DDBJ databases">
        <title>Rhodohalobacter halophilus gen. nov., sp. nov., a moderately halophilic member of the family Balneolaceae.</title>
        <authorList>
            <person name="Xia J."/>
        </authorList>
    </citation>
    <scope>NUCLEOTIDE SEQUENCE</scope>
    <source>
        <strain evidence="1">WB101</strain>
    </source>
</reference>
<reference evidence="1" key="1">
    <citation type="submission" date="2022-01" db="EMBL/GenBank/DDBJ databases">
        <authorList>
            <person name="Wang Y."/>
        </authorList>
    </citation>
    <scope>NUCLEOTIDE SEQUENCE</scope>
    <source>
        <strain evidence="1">WB101</strain>
    </source>
</reference>
<evidence type="ECO:0008006" key="3">
    <source>
        <dbReference type="Google" id="ProtNLM"/>
    </source>
</evidence>
<dbReference type="RefSeq" id="WP_237854888.1">
    <property type="nucleotide sequence ID" value="NZ_JAKLWS010000017.1"/>
</dbReference>